<reference evidence="1 2" key="1">
    <citation type="submission" date="2013-12" db="EMBL/GenBank/DDBJ databases">
        <authorList>
            <consortium name="DOE Joint Genome Institute"/>
            <person name="Muyzer G."/>
            <person name="Huntemann M."/>
            <person name="Han J."/>
            <person name="Chen A."/>
            <person name="Kyrpides N."/>
            <person name="Mavromatis K."/>
            <person name="Markowitz V."/>
            <person name="Palaniappan K."/>
            <person name="Ivanova N."/>
            <person name="Schaumberg A."/>
            <person name="Pati A."/>
            <person name="Liolios K."/>
            <person name="Nordberg H.P."/>
            <person name="Cantor M.N."/>
            <person name="Hua S.X."/>
            <person name="Woyke T."/>
        </authorList>
    </citation>
    <scope>NUCLEOTIDE SEQUENCE [LARGE SCALE GENOMIC DNA]</scope>
    <source>
        <strain evidence="1 2">ARh 1</strain>
    </source>
</reference>
<proteinExistence type="predicted"/>
<dbReference type="OrthoDB" id="9903959at2"/>
<dbReference type="EMBL" id="CP007029">
    <property type="protein sequence ID" value="AHF00317.1"/>
    <property type="molecule type" value="Genomic_DNA"/>
</dbReference>
<dbReference type="AlphaFoldDB" id="W0DPD4"/>
<sequence length="95" mass="10123">MLLQRLLGDSPQLADVVPQIGNDLPIPSVVPGRLVVLIEALEILCDREGRHWYVLASLKPIAVVVSRPDGVTAFGLDGNPTELGSEARALVENAS</sequence>
<keyword evidence="2" id="KW-1185">Reference proteome</keyword>
<name>W0DPD4_9GAMM</name>
<dbReference type="KEGG" id="tti:THITH_16855"/>
<gene>
    <name evidence="1" type="ORF">THITH_16855</name>
</gene>
<evidence type="ECO:0000313" key="2">
    <source>
        <dbReference type="Proteomes" id="UP000005289"/>
    </source>
</evidence>
<organism evidence="1 2">
    <name type="scientific">Thioalkalivibrio paradoxus ARh 1</name>
    <dbReference type="NCBI Taxonomy" id="713585"/>
    <lineage>
        <taxon>Bacteria</taxon>
        <taxon>Pseudomonadati</taxon>
        <taxon>Pseudomonadota</taxon>
        <taxon>Gammaproteobacteria</taxon>
        <taxon>Chromatiales</taxon>
        <taxon>Ectothiorhodospiraceae</taxon>
        <taxon>Thioalkalivibrio</taxon>
    </lineage>
</organism>
<evidence type="ECO:0000313" key="1">
    <source>
        <dbReference type="EMBL" id="AHF00317.1"/>
    </source>
</evidence>
<dbReference type="RefSeq" id="WP_006746722.1">
    <property type="nucleotide sequence ID" value="NZ_CP007029.1"/>
</dbReference>
<dbReference type="HOGENOM" id="CLU_2371870_0_0_6"/>
<dbReference type="Proteomes" id="UP000005289">
    <property type="component" value="Chromosome"/>
</dbReference>
<accession>W0DPD4</accession>
<protein>
    <submittedName>
        <fullName evidence="1">Uncharacterized protein</fullName>
    </submittedName>
</protein>